<evidence type="ECO:0000313" key="2">
    <source>
        <dbReference type="Proteomes" id="UP000634136"/>
    </source>
</evidence>
<dbReference type="Proteomes" id="UP000634136">
    <property type="component" value="Unassembled WGS sequence"/>
</dbReference>
<gene>
    <name evidence="1" type="ORF">G2W53_027132</name>
</gene>
<accession>A0A834WGA5</accession>
<dbReference type="OrthoDB" id="1682477at2759"/>
<sequence>MRAESETELWCLTARCPISHNGCWFIKKQDGGHGSRNPLKSVHDGCYKTWGVSPGEVVVGADLGGSSKYSNENFEGRRGERFHVNGTCTWPAHPGNGSARGRVQWLKERRTWRNARQEMSLIWIHNLGKRIGSEGWARGSQLRTRRLSVDGSSCSRGESGSSCAGRGTDWEWALRGPYLGQETTAKGIGLVESAGKEDPVELTLARLCEMT</sequence>
<reference evidence="1" key="1">
    <citation type="submission" date="2020-09" db="EMBL/GenBank/DDBJ databases">
        <title>Genome-Enabled Discovery of Anthraquinone Biosynthesis in Senna tora.</title>
        <authorList>
            <person name="Kang S.-H."/>
            <person name="Pandey R.P."/>
            <person name="Lee C.-M."/>
            <person name="Sim J.-S."/>
            <person name="Jeong J.-T."/>
            <person name="Choi B.-S."/>
            <person name="Jung M."/>
            <person name="Ginzburg D."/>
            <person name="Zhao K."/>
            <person name="Won S.Y."/>
            <person name="Oh T.-J."/>
            <person name="Yu Y."/>
            <person name="Kim N.-H."/>
            <person name="Lee O.R."/>
            <person name="Lee T.-H."/>
            <person name="Bashyal P."/>
            <person name="Kim T.-S."/>
            <person name="Lee W.-H."/>
            <person name="Kawkins C."/>
            <person name="Kim C.-K."/>
            <person name="Kim J.S."/>
            <person name="Ahn B.O."/>
            <person name="Rhee S.Y."/>
            <person name="Sohng J.K."/>
        </authorList>
    </citation>
    <scope>NUCLEOTIDE SEQUENCE</scope>
    <source>
        <tissue evidence="1">Leaf</tissue>
    </source>
</reference>
<evidence type="ECO:0000313" key="1">
    <source>
        <dbReference type="EMBL" id="KAF7821677.1"/>
    </source>
</evidence>
<keyword evidence="2" id="KW-1185">Reference proteome</keyword>
<organism evidence="1 2">
    <name type="scientific">Senna tora</name>
    <dbReference type="NCBI Taxonomy" id="362788"/>
    <lineage>
        <taxon>Eukaryota</taxon>
        <taxon>Viridiplantae</taxon>
        <taxon>Streptophyta</taxon>
        <taxon>Embryophyta</taxon>
        <taxon>Tracheophyta</taxon>
        <taxon>Spermatophyta</taxon>
        <taxon>Magnoliopsida</taxon>
        <taxon>eudicotyledons</taxon>
        <taxon>Gunneridae</taxon>
        <taxon>Pentapetalae</taxon>
        <taxon>rosids</taxon>
        <taxon>fabids</taxon>
        <taxon>Fabales</taxon>
        <taxon>Fabaceae</taxon>
        <taxon>Caesalpinioideae</taxon>
        <taxon>Cassia clade</taxon>
        <taxon>Senna</taxon>
    </lineage>
</organism>
<proteinExistence type="predicted"/>
<protein>
    <submittedName>
        <fullName evidence="1">Atp synthase subunit beta</fullName>
    </submittedName>
</protein>
<comment type="caution">
    <text evidence="1">The sequence shown here is derived from an EMBL/GenBank/DDBJ whole genome shotgun (WGS) entry which is preliminary data.</text>
</comment>
<dbReference type="EMBL" id="JAAIUW010000008">
    <property type="protein sequence ID" value="KAF7821677.1"/>
    <property type="molecule type" value="Genomic_DNA"/>
</dbReference>
<dbReference type="AlphaFoldDB" id="A0A834WGA5"/>
<name>A0A834WGA5_9FABA</name>